<dbReference type="SMART" id="SM00353">
    <property type="entry name" value="HLH"/>
    <property type="match status" value="1"/>
</dbReference>
<evidence type="ECO:0000313" key="7">
    <source>
        <dbReference type="EMBL" id="KAK7329680.1"/>
    </source>
</evidence>
<dbReference type="Gene3D" id="4.10.280.10">
    <property type="entry name" value="Helix-loop-helix DNA-binding domain"/>
    <property type="match status" value="1"/>
</dbReference>
<dbReference type="GO" id="GO:0005634">
    <property type="term" value="C:nucleus"/>
    <property type="evidence" value="ECO:0007669"/>
    <property type="project" value="UniProtKB-SubCell"/>
</dbReference>
<dbReference type="InterPro" id="IPR044658">
    <property type="entry name" value="bHLH92/bHLH041-like"/>
</dbReference>
<dbReference type="PANTHER" id="PTHR46665">
    <property type="entry name" value="TRANSCRIPTION FACTOR BHLH041-RELATED-RELATED"/>
    <property type="match status" value="1"/>
</dbReference>
<dbReference type="InterPro" id="IPR055478">
    <property type="entry name" value="DUF7050"/>
</dbReference>
<keyword evidence="4" id="KW-0804">Transcription</keyword>
<protein>
    <recommendedName>
        <fullName evidence="6">BHLH domain-containing protein</fullName>
    </recommendedName>
</protein>
<comment type="caution">
    <text evidence="7">The sequence shown here is derived from an EMBL/GenBank/DDBJ whole genome shotgun (WGS) entry which is preliminary data.</text>
</comment>
<dbReference type="EMBL" id="JAYMYQ010000005">
    <property type="protein sequence ID" value="KAK7329680.1"/>
    <property type="molecule type" value="Genomic_DNA"/>
</dbReference>
<dbReference type="InterPro" id="IPR036638">
    <property type="entry name" value="HLH_DNA-bd_sf"/>
</dbReference>
<organism evidence="7 8">
    <name type="scientific">Canavalia gladiata</name>
    <name type="common">Sword bean</name>
    <name type="synonym">Dolichos gladiatus</name>
    <dbReference type="NCBI Taxonomy" id="3824"/>
    <lineage>
        <taxon>Eukaryota</taxon>
        <taxon>Viridiplantae</taxon>
        <taxon>Streptophyta</taxon>
        <taxon>Embryophyta</taxon>
        <taxon>Tracheophyta</taxon>
        <taxon>Spermatophyta</taxon>
        <taxon>Magnoliopsida</taxon>
        <taxon>eudicotyledons</taxon>
        <taxon>Gunneridae</taxon>
        <taxon>Pentapetalae</taxon>
        <taxon>rosids</taxon>
        <taxon>fabids</taxon>
        <taxon>Fabales</taxon>
        <taxon>Fabaceae</taxon>
        <taxon>Papilionoideae</taxon>
        <taxon>50 kb inversion clade</taxon>
        <taxon>NPAAA clade</taxon>
        <taxon>indigoferoid/millettioid clade</taxon>
        <taxon>Phaseoleae</taxon>
        <taxon>Canavalia</taxon>
    </lineage>
</organism>
<gene>
    <name evidence="7" type="ORF">VNO77_23855</name>
</gene>
<evidence type="ECO:0000256" key="3">
    <source>
        <dbReference type="ARBA" id="ARBA00023125"/>
    </source>
</evidence>
<dbReference type="GO" id="GO:0046983">
    <property type="term" value="F:protein dimerization activity"/>
    <property type="evidence" value="ECO:0007669"/>
    <property type="project" value="InterPro"/>
</dbReference>
<dbReference type="CDD" id="cd11393">
    <property type="entry name" value="bHLH_AtbHLH_like"/>
    <property type="match status" value="1"/>
</dbReference>
<dbReference type="Proteomes" id="UP001367508">
    <property type="component" value="Unassembled WGS sequence"/>
</dbReference>
<dbReference type="AlphaFoldDB" id="A0AAN9L556"/>
<keyword evidence="3" id="KW-0238">DNA-binding</keyword>
<reference evidence="7 8" key="1">
    <citation type="submission" date="2024-01" db="EMBL/GenBank/DDBJ databases">
        <title>The genomes of 5 underutilized Papilionoideae crops provide insights into root nodulation and disease resistanc.</title>
        <authorList>
            <person name="Jiang F."/>
        </authorList>
    </citation>
    <scope>NUCLEOTIDE SEQUENCE [LARGE SCALE GENOMIC DNA]</scope>
    <source>
        <strain evidence="7">LVBAO_FW01</strain>
        <tissue evidence="7">Leaves</tissue>
    </source>
</reference>
<proteinExistence type="predicted"/>
<evidence type="ECO:0000256" key="4">
    <source>
        <dbReference type="ARBA" id="ARBA00023163"/>
    </source>
</evidence>
<accession>A0AAN9L556</accession>
<keyword evidence="8" id="KW-1185">Reference proteome</keyword>
<sequence length="496" mass="56348">MDGVFALPQAARTSFLRHLAHSFGCAYVSLWRHDSNLSNRLFFLDGFYKVTNNQPSSSLGSNAERLFHQYQRLTFDVNDGIHLPFLELQQLDLLRLTSTEIQTQFFQEARIKIVVFMGCNKGEIELGFSNMSQVDIQTSLRNLFPEDFSTHWKSIDQKPSSSFISLSTGSLECSSRLFSMAGASQSHFPIMPTTQTSSHQALVQAIPSHFPNEESEHDVIVRALLHVITSTSHQHQPLQNLPNTSALVHTEATAFKRYGPDMSPNITPQMGSTLRRRQSLFKRSLAFSKILNSMRMRQSIQPSPPTITQLHHIISERKRREKLSMSFQALRALLPSGTKRNRASILTAAKEIMSFLMDEIQKLNIRNQQLMTFLPIKEAISIEENKANPSNERFNVGVWHVLDSNSSQEPTVDLQVTVRGESSQLHILIRLLEFIKTVQNVSLISMGSNDYITEGTVINQVTLRLRILEGSEWNALTFQEAVRRVVADLLQWQLDK</sequence>
<dbReference type="PROSITE" id="PS50888">
    <property type="entry name" value="BHLH"/>
    <property type="match status" value="1"/>
</dbReference>
<feature type="domain" description="BHLH" evidence="6">
    <location>
        <begin position="307"/>
        <end position="356"/>
    </location>
</feature>
<dbReference type="InterPro" id="IPR011598">
    <property type="entry name" value="bHLH_dom"/>
</dbReference>
<name>A0AAN9L556_CANGL</name>
<comment type="subcellular location">
    <subcellularLocation>
        <location evidence="1">Nucleus</location>
    </subcellularLocation>
</comment>
<keyword evidence="5" id="KW-0539">Nucleus</keyword>
<evidence type="ECO:0000256" key="1">
    <source>
        <dbReference type="ARBA" id="ARBA00004123"/>
    </source>
</evidence>
<dbReference type="SUPFAM" id="SSF47459">
    <property type="entry name" value="HLH, helix-loop-helix DNA-binding domain"/>
    <property type="match status" value="1"/>
</dbReference>
<keyword evidence="2" id="KW-0805">Transcription regulation</keyword>
<dbReference type="InterPro" id="IPR055477">
    <property type="entry name" value="DUF7049"/>
</dbReference>
<dbReference type="PANTHER" id="PTHR46665:SF1">
    <property type="entry name" value="SPERMATOGENESIS- AND OOGENESIS-SPECIFIC BASIC HELIX-LOOP-HELIX-CONTAINING PROTEIN 1"/>
    <property type="match status" value="1"/>
</dbReference>
<dbReference type="GO" id="GO:0003677">
    <property type="term" value="F:DNA binding"/>
    <property type="evidence" value="ECO:0007669"/>
    <property type="project" value="UniProtKB-KW"/>
</dbReference>
<evidence type="ECO:0000256" key="5">
    <source>
        <dbReference type="ARBA" id="ARBA00023242"/>
    </source>
</evidence>
<evidence type="ECO:0000256" key="2">
    <source>
        <dbReference type="ARBA" id="ARBA00023015"/>
    </source>
</evidence>
<dbReference type="Pfam" id="PF23132">
    <property type="entry name" value="DUF7049"/>
    <property type="match status" value="1"/>
</dbReference>
<evidence type="ECO:0000259" key="6">
    <source>
        <dbReference type="PROSITE" id="PS50888"/>
    </source>
</evidence>
<evidence type="ECO:0000313" key="8">
    <source>
        <dbReference type="Proteomes" id="UP001367508"/>
    </source>
</evidence>
<dbReference type="InterPro" id="IPR045239">
    <property type="entry name" value="bHLH95_bHLH"/>
</dbReference>
<dbReference type="Pfam" id="PF00010">
    <property type="entry name" value="HLH"/>
    <property type="match status" value="1"/>
</dbReference>
<dbReference type="Pfam" id="PF23133">
    <property type="entry name" value="DUF7050"/>
    <property type="match status" value="1"/>
</dbReference>